<dbReference type="InterPro" id="IPR001094">
    <property type="entry name" value="Flavdoxin-like"/>
</dbReference>
<evidence type="ECO:0000259" key="6">
    <source>
        <dbReference type="PROSITE" id="PS50902"/>
    </source>
</evidence>
<dbReference type="GO" id="GO:0003958">
    <property type="term" value="F:NADPH-hemoprotein reductase activity"/>
    <property type="evidence" value="ECO:0007669"/>
    <property type="project" value="UniProtKB-EC"/>
</dbReference>
<evidence type="ECO:0000256" key="1">
    <source>
        <dbReference type="ARBA" id="ARBA00022630"/>
    </source>
</evidence>
<dbReference type="GO" id="GO:0010181">
    <property type="term" value="F:FMN binding"/>
    <property type="evidence" value="ECO:0007669"/>
    <property type="project" value="InterPro"/>
</dbReference>
<dbReference type="Gene3D" id="3.40.50.360">
    <property type="match status" value="1"/>
</dbReference>
<evidence type="ECO:0000313" key="8">
    <source>
        <dbReference type="EMBL" id="SIP93293.1"/>
    </source>
</evidence>
<dbReference type="InterPro" id="IPR017927">
    <property type="entry name" value="FAD-bd_FR_type"/>
</dbReference>
<evidence type="ECO:0000256" key="5">
    <source>
        <dbReference type="SAM" id="Phobius"/>
    </source>
</evidence>
<evidence type="ECO:0000256" key="2">
    <source>
        <dbReference type="ARBA" id="ARBA00022643"/>
    </source>
</evidence>
<keyword evidence="3" id="KW-0813">Transport</keyword>
<dbReference type="Gene3D" id="3.40.50.80">
    <property type="entry name" value="Nucleotide-binding domain of ferredoxin-NADP reductase (FNR) module"/>
    <property type="match status" value="1"/>
</dbReference>
<dbReference type="Pfam" id="PF00175">
    <property type="entry name" value="NAD_binding_1"/>
    <property type="match status" value="1"/>
</dbReference>
<dbReference type="PROSITE" id="PS50902">
    <property type="entry name" value="FLAVODOXIN_LIKE"/>
    <property type="match status" value="1"/>
</dbReference>
<dbReference type="InterPro" id="IPR029039">
    <property type="entry name" value="Flavoprotein-like_sf"/>
</dbReference>
<feature type="transmembrane region" description="Helical" evidence="5">
    <location>
        <begin position="9"/>
        <end position="27"/>
    </location>
</feature>
<dbReference type="SUPFAM" id="SSF52343">
    <property type="entry name" value="Ferredoxin reductase-like, C-terminal NADP-linked domain"/>
    <property type="match status" value="1"/>
</dbReference>
<reference evidence="8 9" key="1">
    <citation type="submission" date="2017-01" db="EMBL/GenBank/DDBJ databases">
        <authorList>
            <person name="Mah S.A."/>
            <person name="Swanson W.J."/>
            <person name="Moy G.W."/>
            <person name="Vacquier V.D."/>
        </authorList>
    </citation>
    <scope>NUCLEOTIDE SEQUENCE [LARGE SCALE GENOMIC DNA]</scope>
    <source>
        <strain evidence="8 9">ATCC 29606</strain>
    </source>
</reference>
<dbReference type="InterPro" id="IPR001709">
    <property type="entry name" value="Flavoprot_Pyr_Nucl_cyt_Rdtase"/>
</dbReference>
<dbReference type="GO" id="GO:0016655">
    <property type="term" value="F:oxidoreductase activity, acting on NAD(P)H, quinone or similar compound as acceptor"/>
    <property type="evidence" value="ECO:0007669"/>
    <property type="project" value="UniProtKB-ARBA"/>
</dbReference>
<dbReference type="Pfam" id="PF00258">
    <property type="entry name" value="Flavodoxin_1"/>
    <property type="match status" value="1"/>
</dbReference>
<dbReference type="InterPro" id="IPR039261">
    <property type="entry name" value="FNR_nucleotide-bd"/>
</dbReference>
<dbReference type="AlphaFoldDB" id="A0A1N6NMQ1"/>
<dbReference type="SUPFAM" id="SSF63380">
    <property type="entry name" value="Riboflavin synthase domain-like"/>
    <property type="match status" value="1"/>
</dbReference>
<evidence type="ECO:0000256" key="4">
    <source>
        <dbReference type="ARBA" id="ARBA00023797"/>
    </source>
</evidence>
<keyword evidence="2" id="KW-0288">FMN</keyword>
<keyword evidence="5" id="KW-0472">Membrane</keyword>
<keyword evidence="1" id="KW-0285">Flavoprotein</keyword>
<dbReference type="PROSITE" id="PS51384">
    <property type="entry name" value="FAD_FR"/>
    <property type="match status" value="1"/>
</dbReference>
<keyword evidence="5" id="KW-1133">Transmembrane helix</keyword>
<organism evidence="8 9">
    <name type="scientific">Pseudomonas flexibilis</name>
    <dbReference type="NCBI Taxonomy" id="706570"/>
    <lineage>
        <taxon>Bacteria</taxon>
        <taxon>Pseudomonadati</taxon>
        <taxon>Pseudomonadota</taxon>
        <taxon>Gammaproteobacteria</taxon>
        <taxon>Pseudomonadales</taxon>
        <taxon>Pseudomonadaceae</taxon>
        <taxon>Pseudomonas</taxon>
    </lineage>
</organism>
<dbReference type="GO" id="GO:0050660">
    <property type="term" value="F:flavin adenine dinucleotide binding"/>
    <property type="evidence" value="ECO:0007669"/>
    <property type="project" value="TreeGrafter"/>
</dbReference>
<sequence length="514" mass="56343">MRATPNTPLAYWPLAACLLLAALLFAWQPSRELSAALVAAAWLGLCGLAWRRARVPPALPAADSLLVAYASQGGQARRIAERSAEQLTLGGLPAAAVSLDALTSEALACQRRLLLVLSTYGEGEAPDNGARFLRLLDSLAPLHDLEYALLGLGDSDYRQFCGFARAVDDRLRQRQAIPLFERLEADRLAPATLSRWQWQLAQLSGQPDYAEWAAPEFSPCRLVERSCLNPGSQGAPVYRIRLEPLDGPAHWQAGDIAEIAPRLPVATIRQKLRALQLGEPDGALLDELASRRWPADHHALAGMNVDQLLEQLPRLNHRDYSIASLPADGGVELLVRLTHTPDGCPGLGSGWLCRHAEVGECIDLRLRANPSFQLPAACGPLIMIGNGTGLAGLHAHLREREALGQHGHWLLYGERNAAHDSLLAQELEGWLASGHLARLDRVFSRDQAERRYVQHVLRDQAETLRQWLANGASLLICGSLEGMGREVDALLRGLLGAERVDELARNGRYRRDLY</sequence>
<dbReference type="InterPro" id="IPR001433">
    <property type="entry name" value="OxRdtase_FAD/NAD-bd"/>
</dbReference>
<name>A0A1N6NMQ1_9PSED</name>
<dbReference type="PANTHER" id="PTHR19384">
    <property type="entry name" value="NITRIC OXIDE SYNTHASE-RELATED"/>
    <property type="match status" value="1"/>
</dbReference>
<accession>A0A1N6NMQ1</accession>
<dbReference type="CDD" id="cd06200">
    <property type="entry name" value="SiR_like1"/>
    <property type="match status" value="1"/>
</dbReference>
<dbReference type="PANTHER" id="PTHR19384:SF17">
    <property type="entry name" value="NADPH--CYTOCHROME P450 REDUCTASE"/>
    <property type="match status" value="1"/>
</dbReference>
<feature type="domain" description="FAD-binding FR-type" evidence="7">
    <location>
        <begin position="215"/>
        <end position="375"/>
    </location>
</feature>
<dbReference type="GO" id="GO:0005829">
    <property type="term" value="C:cytosol"/>
    <property type="evidence" value="ECO:0007669"/>
    <property type="project" value="TreeGrafter"/>
</dbReference>
<keyword evidence="3" id="KW-0249">Electron transport</keyword>
<evidence type="ECO:0000256" key="3">
    <source>
        <dbReference type="ARBA" id="ARBA00022982"/>
    </source>
</evidence>
<gene>
    <name evidence="8" type="ORF">SAMN05421672_101346</name>
</gene>
<evidence type="ECO:0000313" key="9">
    <source>
        <dbReference type="Proteomes" id="UP000186079"/>
    </source>
</evidence>
<dbReference type="PRINTS" id="PR00371">
    <property type="entry name" value="FPNCR"/>
</dbReference>
<dbReference type="SUPFAM" id="SSF52218">
    <property type="entry name" value="Flavoproteins"/>
    <property type="match status" value="1"/>
</dbReference>
<protein>
    <recommendedName>
        <fullName evidence="4">NADPH--hemoprotein reductase</fullName>
        <ecNumber evidence="4">1.6.2.4</ecNumber>
    </recommendedName>
</protein>
<dbReference type="Proteomes" id="UP000186079">
    <property type="component" value="Unassembled WGS sequence"/>
</dbReference>
<dbReference type="InterPro" id="IPR017938">
    <property type="entry name" value="Riboflavin_synthase-like_b-brl"/>
</dbReference>
<dbReference type="EMBL" id="FTMC01000001">
    <property type="protein sequence ID" value="SIP93293.1"/>
    <property type="molecule type" value="Genomic_DNA"/>
</dbReference>
<dbReference type="InterPro" id="IPR008254">
    <property type="entry name" value="Flavodoxin/NO_synth"/>
</dbReference>
<dbReference type="PRINTS" id="PR00369">
    <property type="entry name" value="FLAVODOXIN"/>
</dbReference>
<dbReference type="RefSeq" id="WP_027589572.1">
    <property type="nucleotide sequence ID" value="NZ_FTMC01000001.1"/>
</dbReference>
<keyword evidence="5" id="KW-0812">Transmembrane</keyword>
<proteinExistence type="predicted"/>
<dbReference type="EC" id="1.6.2.4" evidence="4"/>
<feature type="domain" description="Flavodoxin-like" evidence="6">
    <location>
        <begin position="65"/>
        <end position="201"/>
    </location>
</feature>
<evidence type="ECO:0000259" key="7">
    <source>
        <dbReference type="PROSITE" id="PS51384"/>
    </source>
</evidence>